<evidence type="ECO:0000256" key="3">
    <source>
        <dbReference type="ARBA" id="ARBA00023163"/>
    </source>
</evidence>
<evidence type="ECO:0000259" key="4">
    <source>
        <dbReference type="PROSITE" id="PS50943"/>
    </source>
</evidence>
<sequence length="163" mass="18025">MSKQGRLESDGDINSVTIIRKHQAPIKTLRSSAEINAAQRRGDAIETNKKHLGGGNRQHKMDKNTAILDDETEELHHERVSLTLGKVLQQSRQAKELTQKDLATKINEKVEVIREYECGKAVPNSTILAKMERCLSVKLRGKDIGQPLVAKVPSATAAKPAKK</sequence>
<dbReference type="InterPro" id="IPR013729">
    <property type="entry name" value="MBF1_N"/>
</dbReference>
<dbReference type="FunFam" id="1.10.260.40:FF:000015">
    <property type="entry name" value="Endothelial differentiation-related factor 1"/>
    <property type="match status" value="1"/>
</dbReference>
<name>A0A915DDQ4_9BILA</name>
<protein>
    <submittedName>
        <fullName evidence="6">HTH cro/C1-type domain-containing protein</fullName>
    </submittedName>
</protein>
<keyword evidence="5" id="KW-1185">Reference proteome</keyword>
<dbReference type="PROSITE" id="PS50943">
    <property type="entry name" value="HTH_CROC1"/>
    <property type="match status" value="1"/>
</dbReference>
<dbReference type="Proteomes" id="UP000887574">
    <property type="component" value="Unplaced"/>
</dbReference>
<keyword evidence="1" id="KW-0805">Transcription regulation</keyword>
<keyword evidence="2" id="KW-0238">DNA-binding</keyword>
<evidence type="ECO:0000313" key="5">
    <source>
        <dbReference type="Proteomes" id="UP000887574"/>
    </source>
</evidence>
<dbReference type="SMART" id="SM00530">
    <property type="entry name" value="HTH_XRE"/>
    <property type="match status" value="1"/>
</dbReference>
<dbReference type="PANTHER" id="PTHR10245">
    <property type="entry name" value="ENDOTHELIAL DIFFERENTIATION-RELATED FACTOR 1 MULTIPROTEIN BRIDGING FACTOR 1"/>
    <property type="match status" value="1"/>
</dbReference>
<dbReference type="SUPFAM" id="SSF47413">
    <property type="entry name" value="lambda repressor-like DNA-binding domains"/>
    <property type="match status" value="1"/>
</dbReference>
<dbReference type="InterPro" id="IPR001387">
    <property type="entry name" value="Cro/C1-type_HTH"/>
</dbReference>
<organism evidence="5 6">
    <name type="scientific">Ditylenchus dipsaci</name>
    <dbReference type="NCBI Taxonomy" id="166011"/>
    <lineage>
        <taxon>Eukaryota</taxon>
        <taxon>Metazoa</taxon>
        <taxon>Ecdysozoa</taxon>
        <taxon>Nematoda</taxon>
        <taxon>Chromadorea</taxon>
        <taxon>Rhabditida</taxon>
        <taxon>Tylenchina</taxon>
        <taxon>Tylenchomorpha</taxon>
        <taxon>Sphaerularioidea</taxon>
        <taxon>Anguinidae</taxon>
        <taxon>Anguininae</taxon>
        <taxon>Ditylenchus</taxon>
    </lineage>
</organism>
<dbReference type="GO" id="GO:0003677">
    <property type="term" value="F:DNA binding"/>
    <property type="evidence" value="ECO:0007669"/>
    <property type="project" value="UniProtKB-KW"/>
</dbReference>
<dbReference type="CDD" id="cd00093">
    <property type="entry name" value="HTH_XRE"/>
    <property type="match status" value="1"/>
</dbReference>
<dbReference type="WBParaSite" id="jg18348">
    <property type="protein sequence ID" value="jg18348"/>
    <property type="gene ID" value="jg18348"/>
</dbReference>
<accession>A0A915DDQ4</accession>
<reference evidence="6" key="1">
    <citation type="submission" date="2022-11" db="UniProtKB">
        <authorList>
            <consortium name="WormBaseParasite"/>
        </authorList>
    </citation>
    <scope>IDENTIFICATION</scope>
</reference>
<proteinExistence type="predicted"/>
<dbReference type="PANTHER" id="PTHR10245:SF15">
    <property type="entry name" value="ENDOTHELIAL DIFFERENTIATION-RELATED FACTOR 1"/>
    <property type="match status" value="1"/>
</dbReference>
<keyword evidence="3" id="KW-0804">Transcription</keyword>
<dbReference type="Pfam" id="PF08523">
    <property type="entry name" value="MBF1"/>
    <property type="match status" value="1"/>
</dbReference>
<dbReference type="Gene3D" id="1.10.260.40">
    <property type="entry name" value="lambda repressor-like DNA-binding domains"/>
    <property type="match status" value="1"/>
</dbReference>
<dbReference type="AlphaFoldDB" id="A0A915DDQ4"/>
<dbReference type="Pfam" id="PF01381">
    <property type="entry name" value="HTH_3"/>
    <property type="match status" value="1"/>
</dbReference>
<dbReference type="InterPro" id="IPR010982">
    <property type="entry name" value="Lambda_DNA-bd_dom_sf"/>
</dbReference>
<evidence type="ECO:0000256" key="2">
    <source>
        <dbReference type="ARBA" id="ARBA00023125"/>
    </source>
</evidence>
<feature type="domain" description="HTH cro/C1-type" evidence="4">
    <location>
        <begin position="88"/>
        <end position="142"/>
    </location>
</feature>
<evidence type="ECO:0000313" key="6">
    <source>
        <dbReference type="WBParaSite" id="jg18348"/>
    </source>
</evidence>
<dbReference type="GO" id="GO:0005634">
    <property type="term" value="C:nucleus"/>
    <property type="evidence" value="ECO:0007669"/>
    <property type="project" value="UniProtKB-ARBA"/>
</dbReference>
<evidence type="ECO:0000256" key="1">
    <source>
        <dbReference type="ARBA" id="ARBA00023015"/>
    </source>
</evidence>